<evidence type="ECO:0000256" key="1">
    <source>
        <dbReference type="ARBA" id="ARBA00005189"/>
    </source>
</evidence>
<dbReference type="EMBL" id="CP138858">
    <property type="protein sequence ID" value="WPJ95416.1"/>
    <property type="molecule type" value="Genomic_DNA"/>
</dbReference>
<dbReference type="Pfam" id="PF13444">
    <property type="entry name" value="Acetyltransf_5"/>
    <property type="match status" value="1"/>
</dbReference>
<protein>
    <submittedName>
        <fullName evidence="6">Lysophospholipid acyltransferase family protein</fullName>
    </submittedName>
</protein>
<evidence type="ECO:0000313" key="6">
    <source>
        <dbReference type="EMBL" id="WPJ95416.1"/>
    </source>
</evidence>
<dbReference type="PANTHER" id="PTHR37323:SF1">
    <property type="entry name" value="L-ORNITHINE N(ALPHA)-ACYLTRANSFERASE"/>
    <property type="match status" value="1"/>
</dbReference>
<gene>
    <name evidence="6" type="ORF">SH580_18515</name>
</gene>
<keyword evidence="7" id="KW-1185">Reference proteome</keyword>
<organism evidence="6 7">
    <name type="scientific">Coraliomargarita algicola</name>
    <dbReference type="NCBI Taxonomy" id="3092156"/>
    <lineage>
        <taxon>Bacteria</taxon>
        <taxon>Pseudomonadati</taxon>
        <taxon>Verrucomicrobiota</taxon>
        <taxon>Opitutia</taxon>
        <taxon>Puniceicoccales</taxon>
        <taxon>Coraliomargaritaceae</taxon>
        <taxon>Coraliomargarita</taxon>
    </lineage>
</organism>
<dbReference type="PANTHER" id="PTHR37323">
    <property type="entry name" value="GCN5-RELATED N-ACETYLTRANSFERASE"/>
    <property type="match status" value="1"/>
</dbReference>
<name>A0ABZ0RJ39_9BACT</name>
<keyword evidence="4" id="KW-0443">Lipid metabolism</keyword>
<keyword evidence="2" id="KW-0444">Lipid biosynthesis</keyword>
<evidence type="ECO:0000256" key="4">
    <source>
        <dbReference type="ARBA" id="ARBA00023098"/>
    </source>
</evidence>
<dbReference type="InterPro" id="IPR052351">
    <property type="entry name" value="Ornithine_N-alpha-AT"/>
</dbReference>
<evidence type="ECO:0000256" key="2">
    <source>
        <dbReference type="ARBA" id="ARBA00022516"/>
    </source>
</evidence>
<dbReference type="InterPro" id="IPR016181">
    <property type="entry name" value="Acyl_CoA_acyltransferase"/>
</dbReference>
<dbReference type="GO" id="GO:0016746">
    <property type="term" value="F:acyltransferase activity"/>
    <property type="evidence" value="ECO:0007669"/>
    <property type="project" value="UniProtKB-KW"/>
</dbReference>
<keyword evidence="5 6" id="KW-0012">Acyltransferase</keyword>
<dbReference type="Proteomes" id="UP001324993">
    <property type="component" value="Chromosome"/>
</dbReference>
<reference evidence="6 7" key="1">
    <citation type="submission" date="2023-11" db="EMBL/GenBank/DDBJ databases">
        <title>Coraliomargarita sp. nov., isolated from marine algae.</title>
        <authorList>
            <person name="Lee J.K."/>
            <person name="Baek J.H."/>
            <person name="Kim J.M."/>
            <person name="Choi D.G."/>
            <person name="Jeon C.O."/>
        </authorList>
    </citation>
    <scope>NUCLEOTIDE SEQUENCE [LARGE SCALE GENOMIC DNA]</scope>
    <source>
        <strain evidence="6 7">J2-16</strain>
    </source>
</reference>
<keyword evidence="3" id="KW-0808">Transferase</keyword>
<accession>A0ABZ0RJ39</accession>
<dbReference type="RefSeq" id="WP_319832303.1">
    <property type="nucleotide sequence ID" value="NZ_CP138858.1"/>
</dbReference>
<proteinExistence type="predicted"/>
<evidence type="ECO:0000256" key="3">
    <source>
        <dbReference type="ARBA" id="ARBA00022679"/>
    </source>
</evidence>
<comment type="pathway">
    <text evidence="1">Lipid metabolism.</text>
</comment>
<dbReference type="SUPFAM" id="SSF55729">
    <property type="entry name" value="Acyl-CoA N-acyltransferases (Nat)"/>
    <property type="match status" value="1"/>
</dbReference>
<sequence length="414" mass="47206">MKAVIGTVFQAAGLLHPRLRTALLAREFARARGRELRLKVGELIDPKRLETFENKEAATEFLRLKTYTLKDLKKKQSRMRLRLPFRSASAEQAIQPLAPAQLPHRLEQEVEALPAELRLVEHGDFAVYYADSDQIPTVLKEIGRLREETFRAVQEGTGRATDLDEFDTYYLHLFMWNRVEREIVGAYRIGLADEIVREFGKQGLYTSTLFRYRSQFLQRLGPAVELGRSFICIKYQKRHASLALIWRGIGEFIVRHPQYRTLFGPVSITDAYNSISKDLMVHFFREHNFDDEMSQFVKPRKSPKSFKMLKGVSLKHIGESIRSVDSVSAIVSGFEADQKGVPILLRHYLKLNGVLLSFNVDPAFSDVIDGLILVDLCKTDPKVLQRYLGKEGYATFTDFHAKEGSAEVPVSAPG</sequence>
<evidence type="ECO:0000256" key="5">
    <source>
        <dbReference type="ARBA" id="ARBA00023315"/>
    </source>
</evidence>
<evidence type="ECO:0000313" key="7">
    <source>
        <dbReference type="Proteomes" id="UP001324993"/>
    </source>
</evidence>